<dbReference type="PIRSF" id="PIRSF001549">
    <property type="entry name" value="His-tRNA_synth"/>
    <property type="match status" value="1"/>
</dbReference>
<keyword evidence="6 8" id="KW-0030">Aminoacyl-tRNA synthetase</keyword>
<dbReference type="InterPro" id="IPR004154">
    <property type="entry name" value="Anticodon-bd"/>
</dbReference>
<dbReference type="Proteomes" id="UP000229916">
    <property type="component" value="Unassembled WGS sequence"/>
</dbReference>
<dbReference type="Pfam" id="PF13393">
    <property type="entry name" value="tRNA-synt_His"/>
    <property type="match status" value="1"/>
</dbReference>
<dbReference type="GO" id="GO:0005737">
    <property type="term" value="C:cytoplasm"/>
    <property type="evidence" value="ECO:0007669"/>
    <property type="project" value="UniProtKB-SubCell"/>
</dbReference>
<keyword evidence="3 8" id="KW-0547">Nucleotide-binding</keyword>
<dbReference type="GO" id="GO:0006427">
    <property type="term" value="P:histidyl-tRNA aminoacylation"/>
    <property type="evidence" value="ECO:0007669"/>
    <property type="project" value="UniProtKB-UniRule"/>
</dbReference>
<evidence type="ECO:0000256" key="4">
    <source>
        <dbReference type="ARBA" id="ARBA00022840"/>
    </source>
</evidence>
<dbReference type="InterPro" id="IPR004516">
    <property type="entry name" value="HisRS/HisZ"/>
</dbReference>
<feature type="binding site" evidence="9">
    <location>
        <position position="123"/>
    </location>
    <ligand>
        <name>L-histidine</name>
        <dbReference type="ChEBI" id="CHEBI:57595"/>
    </ligand>
</feature>
<keyword evidence="4 8" id="KW-0067">ATP-binding</keyword>
<evidence type="ECO:0000256" key="6">
    <source>
        <dbReference type="ARBA" id="ARBA00023146"/>
    </source>
</evidence>
<comment type="subunit">
    <text evidence="8">Homodimer.</text>
</comment>
<evidence type="ECO:0000256" key="7">
    <source>
        <dbReference type="ARBA" id="ARBA00047639"/>
    </source>
</evidence>
<comment type="catalytic activity">
    <reaction evidence="7 8">
        <text>tRNA(His) + L-histidine + ATP = L-histidyl-tRNA(His) + AMP + diphosphate + H(+)</text>
        <dbReference type="Rhea" id="RHEA:17313"/>
        <dbReference type="Rhea" id="RHEA-COMP:9665"/>
        <dbReference type="Rhea" id="RHEA-COMP:9689"/>
        <dbReference type="ChEBI" id="CHEBI:15378"/>
        <dbReference type="ChEBI" id="CHEBI:30616"/>
        <dbReference type="ChEBI" id="CHEBI:33019"/>
        <dbReference type="ChEBI" id="CHEBI:57595"/>
        <dbReference type="ChEBI" id="CHEBI:78442"/>
        <dbReference type="ChEBI" id="CHEBI:78527"/>
        <dbReference type="ChEBI" id="CHEBI:456215"/>
        <dbReference type="EC" id="6.1.1.21"/>
    </reaction>
</comment>
<dbReference type="InterPro" id="IPR015807">
    <property type="entry name" value="His-tRNA-ligase"/>
</dbReference>
<dbReference type="InterPro" id="IPR041715">
    <property type="entry name" value="HisRS-like_core"/>
</dbReference>
<feature type="binding site" evidence="9">
    <location>
        <position position="127"/>
    </location>
    <ligand>
        <name>L-histidine</name>
        <dbReference type="ChEBI" id="CHEBI:57595"/>
    </ligand>
</feature>
<feature type="domain" description="Aminoacyl-transfer RNA synthetases class-II family profile" evidence="10">
    <location>
        <begin position="1"/>
        <end position="340"/>
    </location>
</feature>
<dbReference type="InterPro" id="IPR033656">
    <property type="entry name" value="HisRS_anticodon"/>
</dbReference>
<comment type="caution">
    <text evidence="11">The sequence shown here is derived from an EMBL/GenBank/DDBJ whole genome shotgun (WGS) entry which is preliminary data.</text>
</comment>
<dbReference type="PANTHER" id="PTHR11476">
    <property type="entry name" value="HISTIDYL-TRNA SYNTHETASE"/>
    <property type="match status" value="1"/>
</dbReference>
<protein>
    <recommendedName>
        <fullName evidence="8">Histidine--tRNA ligase</fullName>
        <ecNumber evidence="8">6.1.1.21</ecNumber>
    </recommendedName>
    <alternativeName>
        <fullName evidence="8">Histidyl-tRNA synthetase</fullName>
        <shortName evidence="8">HisRS</shortName>
    </alternativeName>
</protein>
<evidence type="ECO:0000256" key="2">
    <source>
        <dbReference type="ARBA" id="ARBA00022598"/>
    </source>
</evidence>
<organism evidence="11 12">
    <name type="scientific">candidate division WWE3 bacterium CG06_land_8_20_14_3_00_42_16</name>
    <dbReference type="NCBI Taxonomy" id="1975083"/>
    <lineage>
        <taxon>Bacteria</taxon>
        <taxon>Katanobacteria</taxon>
    </lineage>
</organism>
<gene>
    <name evidence="8 11" type="primary">hisS</name>
    <name evidence="11" type="ORF">COS81_04085</name>
</gene>
<dbReference type="GO" id="GO:0004821">
    <property type="term" value="F:histidine-tRNA ligase activity"/>
    <property type="evidence" value="ECO:0007669"/>
    <property type="project" value="UniProtKB-UniRule"/>
</dbReference>
<dbReference type="EC" id="6.1.1.21" evidence="8"/>
<feature type="binding site" evidence="9">
    <location>
        <begin position="279"/>
        <end position="280"/>
    </location>
    <ligand>
        <name>L-histidine</name>
        <dbReference type="ChEBI" id="CHEBI:57595"/>
    </ligand>
</feature>
<evidence type="ECO:0000256" key="3">
    <source>
        <dbReference type="ARBA" id="ARBA00022741"/>
    </source>
</evidence>
<keyword evidence="5 8" id="KW-0648">Protein biosynthesis</keyword>
<feature type="binding site" evidence="9">
    <location>
        <position position="109"/>
    </location>
    <ligand>
        <name>L-histidine</name>
        <dbReference type="ChEBI" id="CHEBI:57595"/>
    </ligand>
</feature>
<evidence type="ECO:0000259" key="10">
    <source>
        <dbReference type="PROSITE" id="PS50862"/>
    </source>
</evidence>
<comment type="similarity">
    <text evidence="1 8">Belongs to the class-II aminoacyl-tRNA synthetase family.</text>
</comment>
<dbReference type="HAMAP" id="MF_00127">
    <property type="entry name" value="His_tRNA_synth"/>
    <property type="match status" value="1"/>
</dbReference>
<evidence type="ECO:0000313" key="11">
    <source>
        <dbReference type="EMBL" id="PIU68415.1"/>
    </source>
</evidence>
<evidence type="ECO:0000256" key="1">
    <source>
        <dbReference type="ARBA" id="ARBA00008226"/>
    </source>
</evidence>
<keyword evidence="8" id="KW-0963">Cytoplasm</keyword>
<dbReference type="Pfam" id="PF03129">
    <property type="entry name" value="HGTP_anticodon"/>
    <property type="match status" value="1"/>
</dbReference>
<dbReference type="Gene3D" id="3.30.930.10">
    <property type="entry name" value="Bira Bifunctional Protein, Domain 2"/>
    <property type="match status" value="1"/>
</dbReference>
<evidence type="ECO:0000256" key="8">
    <source>
        <dbReference type="HAMAP-Rule" id="MF_00127"/>
    </source>
</evidence>
<dbReference type="CDD" id="cd00859">
    <property type="entry name" value="HisRS_anticodon"/>
    <property type="match status" value="1"/>
</dbReference>
<reference evidence="12" key="1">
    <citation type="submission" date="2017-09" db="EMBL/GenBank/DDBJ databases">
        <title>Depth-based differentiation of microbial function through sediment-hosted aquifers and enrichment of novel symbionts in the deep terrestrial subsurface.</title>
        <authorList>
            <person name="Probst A.J."/>
            <person name="Ladd B."/>
            <person name="Jarett J.K."/>
            <person name="Geller-Mcgrath D.E."/>
            <person name="Sieber C.M.K."/>
            <person name="Emerson J.B."/>
            <person name="Anantharaman K."/>
            <person name="Thomas B.C."/>
            <person name="Malmstrom R."/>
            <person name="Stieglmeier M."/>
            <person name="Klingl A."/>
            <person name="Woyke T."/>
            <person name="Ryan C.M."/>
            <person name="Banfield J.F."/>
        </authorList>
    </citation>
    <scope>NUCLEOTIDE SEQUENCE [LARGE SCALE GENOMIC DNA]</scope>
</reference>
<dbReference type="EMBL" id="PEWD01000077">
    <property type="protein sequence ID" value="PIU68415.1"/>
    <property type="molecule type" value="Genomic_DNA"/>
</dbReference>
<dbReference type="SUPFAM" id="SSF52954">
    <property type="entry name" value="Class II aaRS ABD-related"/>
    <property type="match status" value="1"/>
</dbReference>
<evidence type="ECO:0000313" key="12">
    <source>
        <dbReference type="Proteomes" id="UP000229916"/>
    </source>
</evidence>
<accession>A0A2M7AM19</accession>
<dbReference type="AlphaFoldDB" id="A0A2M7AM19"/>
<evidence type="ECO:0000256" key="5">
    <source>
        <dbReference type="ARBA" id="ARBA00022917"/>
    </source>
</evidence>
<dbReference type="NCBIfam" id="TIGR00442">
    <property type="entry name" value="hisS"/>
    <property type="match status" value="1"/>
</dbReference>
<dbReference type="SUPFAM" id="SSF55681">
    <property type="entry name" value="Class II aaRS and biotin synthetases"/>
    <property type="match status" value="1"/>
</dbReference>
<dbReference type="GO" id="GO:0005524">
    <property type="term" value="F:ATP binding"/>
    <property type="evidence" value="ECO:0007669"/>
    <property type="project" value="UniProtKB-UniRule"/>
</dbReference>
<name>A0A2M7AM19_UNCKA</name>
<dbReference type="InterPro" id="IPR036621">
    <property type="entry name" value="Anticodon-bd_dom_sf"/>
</dbReference>
<proteinExistence type="inferred from homology"/>
<feature type="binding site" evidence="9">
    <location>
        <position position="275"/>
    </location>
    <ligand>
        <name>L-histidine</name>
        <dbReference type="ChEBI" id="CHEBI:57595"/>
    </ligand>
</feature>
<keyword evidence="2 8" id="KW-0436">Ligase</keyword>
<dbReference type="InterPro" id="IPR045864">
    <property type="entry name" value="aa-tRNA-synth_II/BPL/LPL"/>
</dbReference>
<sequence length="435" mass="48967">MLKPQKLSGFRDFFAEDVRIREYVIGVFKKVFEKYGYEPLQTPALEYTEIFSGEAGEEAEKLFYRFTDNGGRDVMLKYEVMISMCRAVAENIANIPLPYKRYQIQNVWRAEKPQKGRFREFTQCDADTIGSASVLCDAEFIQMGIEALQTLGFKKFKAQISNRKLLNGIIKYAGGNEQNFIPICLSIDKLPKIGAQMVKKELLEKRKVGKEVVDRVLDVTGSSDDTSALIQRFRSKLKDIPTAVEGLNELEQIFDYLKTAGIDPQFYQFNPCIARGLAYYTGPIWEFEVEDGQVGSVAGCGRYDNTIGRFLGKKIPATGGSFGIERIIEVIKDRKMITLPATPTQVLVALFDKTTFSESLKTANFLRSKGISTLLYPETDALQKQLKYASLKQIPFVVLAGPDEIKSGKIALKDLRLGKQKLISLKDAVNLIQKT</sequence>
<dbReference type="InterPro" id="IPR006195">
    <property type="entry name" value="aa-tRNA-synth_II"/>
</dbReference>
<dbReference type="PANTHER" id="PTHR11476:SF7">
    <property type="entry name" value="HISTIDINE--TRNA LIGASE"/>
    <property type="match status" value="1"/>
</dbReference>
<dbReference type="PROSITE" id="PS50862">
    <property type="entry name" value="AA_TRNA_LIGASE_II"/>
    <property type="match status" value="1"/>
</dbReference>
<dbReference type="CDD" id="cd00773">
    <property type="entry name" value="HisRS-like_core"/>
    <property type="match status" value="1"/>
</dbReference>
<dbReference type="Gene3D" id="3.40.50.800">
    <property type="entry name" value="Anticodon-binding domain"/>
    <property type="match status" value="1"/>
</dbReference>
<comment type="subcellular location">
    <subcellularLocation>
        <location evidence="8">Cytoplasm</location>
    </subcellularLocation>
</comment>
<evidence type="ECO:0000256" key="9">
    <source>
        <dbReference type="PIRSR" id="PIRSR001549-1"/>
    </source>
</evidence>